<evidence type="ECO:0000313" key="2">
    <source>
        <dbReference type="EMBL" id="SDG92528.1"/>
    </source>
</evidence>
<gene>
    <name evidence="2" type="ORF">SAMN05216553_113140</name>
</gene>
<reference evidence="3" key="1">
    <citation type="submission" date="2016-10" db="EMBL/GenBank/DDBJ databases">
        <authorList>
            <person name="Varghese N."/>
            <person name="Submissions S."/>
        </authorList>
    </citation>
    <scope>NUCLEOTIDE SEQUENCE [LARGE SCALE GENOMIC DNA]</scope>
    <source>
        <strain evidence="3">CGMCC 4.3506</strain>
    </source>
</reference>
<evidence type="ECO:0000313" key="3">
    <source>
        <dbReference type="Proteomes" id="UP000199623"/>
    </source>
</evidence>
<proteinExistence type="predicted"/>
<dbReference type="EMBL" id="FNCC01000013">
    <property type="protein sequence ID" value="SDG92528.1"/>
    <property type="molecule type" value="Genomic_DNA"/>
</dbReference>
<feature type="region of interest" description="Disordered" evidence="1">
    <location>
        <begin position="16"/>
        <end position="45"/>
    </location>
</feature>
<dbReference type="AlphaFoldDB" id="A0A1G7Y7V1"/>
<accession>A0A1G7Y7V1</accession>
<sequence>MSASGAVVSCLGQVPGTAVLGGSRAGPRTSTAHEPTPTKPWRRIA</sequence>
<protein>
    <submittedName>
        <fullName evidence="2">Uncharacterized protein</fullName>
    </submittedName>
</protein>
<dbReference type="RefSeq" id="WP_176946967.1">
    <property type="nucleotide sequence ID" value="NZ_FNCC01000013.1"/>
</dbReference>
<name>A0A1G7Y7V1_9PSEU</name>
<organism evidence="2 3">
    <name type="scientific">Lentzea fradiae</name>
    <dbReference type="NCBI Taxonomy" id="200378"/>
    <lineage>
        <taxon>Bacteria</taxon>
        <taxon>Bacillati</taxon>
        <taxon>Actinomycetota</taxon>
        <taxon>Actinomycetes</taxon>
        <taxon>Pseudonocardiales</taxon>
        <taxon>Pseudonocardiaceae</taxon>
        <taxon>Lentzea</taxon>
    </lineage>
</organism>
<dbReference type="Proteomes" id="UP000199623">
    <property type="component" value="Unassembled WGS sequence"/>
</dbReference>
<evidence type="ECO:0000256" key="1">
    <source>
        <dbReference type="SAM" id="MobiDB-lite"/>
    </source>
</evidence>
<keyword evidence="3" id="KW-1185">Reference proteome</keyword>